<proteinExistence type="predicted"/>
<name>A0ABN9MNY9_9NEOB</name>
<organism evidence="1 2">
    <name type="scientific">Ranitomeya imitator</name>
    <name type="common">mimic poison frog</name>
    <dbReference type="NCBI Taxonomy" id="111125"/>
    <lineage>
        <taxon>Eukaryota</taxon>
        <taxon>Metazoa</taxon>
        <taxon>Chordata</taxon>
        <taxon>Craniata</taxon>
        <taxon>Vertebrata</taxon>
        <taxon>Euteleostomi</taxon>
        <taxon>Amphibia</taxon>
        <taxon>Batrachia</taxon>
        <taxon>Anura</taxon>
        <taxon>Neobatrachia</taxon>
        <taxon>Hyloidea</taxon>
        <taxon>Dendrobatidae</taxon>
        <taxon>Dendrobatinae</taxon>
        <taxon>Ranitomeya</taxon>
    </lineage>
</organism>
<evidence type="ECO:0000313" key="1">
    <source>
        <dbReference type="EMBL" id="CAJ0968071.1"/>
    </source>
</evidence>
<evidence type="ECO:0000313" key="2">
    <source>
        <dbReference type="Proteomes" id="UP001176940"/>
    </source>
</evidence>
<dbReference type="EMBL" id="CAUEEQ010078903">
    <property type="protein sequence ID" value="CAJ0968071.1"/>
    <property type="molecule type" value="Genomic_DNA"/>
</dbReference>
<protein>
    <submittedName>
        <fullName evidence="1">Uncharacterized protein</fullName>
    </submittedName>
</protein>
<gene>
    <name evidence="1" type="ORF">RIMI_LOCUS22777361</name>
</gene>
<comment type="caution">
    <text evidence="1">The sequence shown here is derived from an EMBL/GenBank/DDBJ whole genome shotgun (WGS) entry which is preliminary data.</text>
</comment>
<accession>A0ABN9MNY9</accession>
<dbReference type="Proteomes" id="UP001176940">
    <property type="component" value="Unassembled WGS sequence"/>
</dbReference>
<reference evidence="1" key="1">
    <citation type="submission" date="2023-07" db="EMBL/GenBank/DDBJ databases">
        <authorList>
            <person name="Stuckert A."/>
        </authorList>
    </citation>
    <scope>NUCLEOTIDE SEQUENCE</scope>
</reference>
<keyword evidence="2" id="KW-1185">Reference proteome</keyword>
<sequence length="95" mass="11222">MAESFNTLRNAIWYSKMLRKLTMEGKVSIIKMILLPIMLHSAVVFPPSDLYIKRLTRVCFTFLWGSKMEKLKRDFMYRDCLNGEKGFLSLLCNFM</sequence>